<comment type="function">
    <text evidence="2">Endonuclease that specifically degrades the RNA of RNA-DNA hybrids.</text>
</comment>
<dbReference type="SUPFAM" id="SSF55658">
    <property type="entry name" value="L9 N-domain-like"/>
    <property type="match status" value="1"/>
</dbReference>
<keyword evidence="13" id="KW-1185">Reference proteome</keyword>
<dbReference type="AlphaFoldDB" id="A0A0L7L8R2"/>
<gene>
    <name evidence="12" type="ORF">OBRU01_04430</name>
</gene>
<dbReference type="Pfam" id="PF00075">
    <property type="entry name" value="RNase_H"/>
    <property type="match status" value="1"/>
</dbReference>
<evidence type="ECO:0000256" key="2">
    <source>
        <dbReference type="ARBA" id="ARBA00004065"/>
    </source>
</evidence>
<keyword evidence="7" id="KW-0479">Metal-binding</keyword>
<evidence type="ECO:0000256" key="8">
    <source>
        <dbReference type="ARBA" id="ARBA00022759"/>
    </source>
</evidence>
<dbReference type="InterPro" id="IPR037056">
    <property type="entry name" value="RNase_H1_N_sf"/>
</dbReference>
<comment type="similarity">
    <text evidence="3">Belongs to the RNase H family.</text>
</comment>
<dbReference type="OrthoDB" id="407198at2759"/>
<comment type="caution">
    <text evidence="12">The sequence shown here is derived from an EMBL/GenBank/DDBJ whole genome shotgun (WGS) entry which is preliminary data.</text>
</comment>
<dbReference type="InterPro" id="IPR017067">
    <property type="entry name" value="RNase_H1_euk"/>
</dbReference>
<dbReference type="STRING" id="104452.A0A0L7L8R2"/>
<dbReference type="InterPro" id="IPR009027">
    <property type="entry name" value="Ribosomal_bL9/RNase_H1_N"/>
</dbReference>
<dbReference type="InterPro" id="IPR050092">
    <property type="entry name" value="RNase_H"/>
</dbReference>
<dbReference type="Gene3D" id="3.40.970.10">
    <property type="entry name" value="Ribonuclease H1, N-terminal domain"/>
    <property type="match status" value="1"/>
</dbReference>
<dbReference type="InterPro" id="IPR011320">
    <property type="entry name" value="RNase_H1_N"/>
</dbReference>
<evidence type="ECO:0000256" key="1">
    <source>
        <dbReference type="ARBA" id="ARBA00001946"/>
    </source>
</evidence>
<organism evidence="12 13">
    <name type="scientific">Operophtera brumata</name>
    <name type="common">Winter moth</name>
    <name type="synonym">Phalaena brumata</name>
    <dbReference type="NCBI Taxonomy" id="104452"/>
    <lineage>
        <taxon>Eukaryota</taxon>
        <taxon>Metazoa</taxon>
        <taxon>Ecdysozoa</taxon>
        <taxon>Arthropoda</taxon>
        <taxon>Hexapoda</taxon>
        <taxon>Insecta</taxon>
        <taxon>Pterygota</taxon>
        <taxon>Neoptera</taxon>
        <taxon>Endopterygota</taxon>
        <taxon>Lepidoptera</taxon>
        <taxon>Glossata</taxon>
        <taxon>Ditrysia</taxon>
        <taxon>Geometroidea</taxon>
        <taxon>Geometridae</taxon>
        <taxon>Larentiinae</taxon>
        <taxon>Operophtera</taxon>
    </lineage>
</organism>
<accession>A0A0L7L8R2</accession>
<keyword evidence="6" id="KW-0540">Nuclease</keyword>
<evidence type="ECO:0000256" key="3">
    <source>
        <dbReference type="ARBA" id="ARBA00005300"/>
    </source>
</evidence>
<dbReference type="FunFam" id="3.40.970.10:FF:000002">
    <property type="entry name" value="Ribonuclease H"/>
    <property type="match status" value="1"/>
</dbReference>
<keyword evidence="10" id="KW-0460">Magnesium</keyword>
<dbReference type="EMBL" id="JTDY01002197">
    <property type="protein sequence ID" value="KOB71897.1"/>
    <property type="molecule type" value="Genomic_DNA"/>
</dbReference>
<evidence type="ECO:0000256" key="6">
    <source>
        <dbReference type="ARBA" id="ARBA00022722"/>
    </source>
</evidence>
<evidence type="ECO:0000313" key="12">
    <source>
        <dbReference type="EMBL" id="KOB71897.1"/>
    </source>
</evidence>
<evidence type="ECO:0000256" key="7">
    <source>
        <dbReference type="ARBA" id="ARBA00022723"/>
    </source>
</evidence>
<reference evidence="12 13" key="1">
    <citation type="journal article" date="2015" name="Genome Biol. Evol.">
        <title>The genome of winter moth (Operophtera brumata) provides a genomic perspective on sexual dimorphism and phenology.</title>
        <authorList>
            <person name="Derks M.F."/>
            <person name="Smit S."/>
            <person name="Salis L."/>
            <person name="Schijlen E."/>
            <person name="Bossers A."/>
            <person name="Mateman C."/>
            <person name="Pijl A.S."/>
            <person name="de Ridder D."/>
            <person name="Groenen M.A."/>
            <person name="Visser M.E."/>
            <person name="Megens H.J."/>
        </authorList>
    </citation>
    <scope>NUCLEOTIDE SEQUENCE [LARGE SCALE GENOMIC DNA]</scope>
    <source>
        <strain evidence="12">WM2013NL</strain>
        <tissue evidence="12">Head and thorax</tissue>
    </source>
</reference>
<dbReference type="Gene3D" id="3.30.420.10">
    <property type="entry name" value="Ribonuclease H-like superfamily/Ribonuclease H"/>
    <property type="match status" value="1"/>
</dbReference>
<dbReference type="GO" id="GO:0000287">
    <property type="term" value="F:magnesium ion binding"/>
    <property type="evidence" value="ECO:0007669"/>
    <property type="project" value="InterPro"/>
</dbReference>
<dbReference type="CDD" id="cd09280">
    <property type="entry name" value="RNase_HI_eukaryote_like"/>
    <property type="match status" value="1"/>
</dbReference>
<sequence length="233" mass="25222">MPYYGVAKGRSPGVYQNWGDCENQIKGYSGATYRKFNSASSAHEFVASHGGGSGYASNYGGSGSCSNYNPKRSCGQSGRYGFETDSDGYVQVYTDGACLDNGRDGARAGIGVYWGDGHPLNTSAPVSGRATNNTAEIQAATWAMKQAFDNGIYYLAINTDSQFLMKSVTEWMPRWKQVGWKLANGGPVKNERDFKELDKAMGKLNVKWNYVQSHHGVDGNEKADQLAKAGASK</sequence>
<proteinExistence type="inferred from homology"/>
<dbReference type="PANTHER" id="PTHR10642:SF31">
    <property type="entry name" value="RIBONUCLEASE H1"/>
    <property type="match status" value="1"/>
</dbReference>
<evidence type="ECO:0000256" key="4">
    <source>
        <dbReference type="ARBA" id="ARBA00012180"/>
    </source>
</evidence>
<dbReference type="InterPro" id="IPR002156">
    <property type="entry name" value="RNaseH_domain"/>
</dbReference>
<evidence type="ECO:0000256" key="10">
    <source>
        <dbReference type="ARBA" id="ARBA00022842"/>
    </source>
</evidence>
<comment type="cofactor">
    <cofactor evidence="1">
        <name>Mg(2+)</name>
        <dbReference type="ChEBI" id="CHEBI:18420"/>
    </cofactor>
</comment>
<dbReference type="GO" id="GO:0004523">
    <property type="term" value="F:RNA-DNA hybrid ribonuclease activity"/>
    <property type="evidence" value="ECO:0007669"/>
    <property type="project" value="UniProtKB-EC"/>
</dbReference>
<name>A0A0L7L8R2_OPEBR</name>
<dbReference type="InterPro" id="IPR036397">
    <property type="entry name" value="RNaseH_sf"/>
</dbReference>
<dbReference type="EC" id="3.1.26.4" evidence="4"/>
<dbReference type="PIRSF" id="PIRSF036852">
    <property type="entry name" value="Ribonuclease_H1_euk"/>
    <property type="match status" value="1"/>
</dbReference>
<dbReference type="GO" id="GO:0003676">
    <property type="term" value="F:nucleic acid binding"/>
    <property type="evidence" value="ECO:0007669"/>
    <property type="project" value="InterPro"/>
</dbReference>
<dbReference type="PANTHER" id="PTHR10642">
    <property type="entry name" value="RIBONUCLEASE H1"/>
    <property type="match status" value="1"/>
</dbReference>
<dbReference type="PROSITE" id="PS50879">
    <property type="entry name" value="RNASE_H_1"/>
    <property type="match status" value="1"/>
</dbReference>
<evidence type="ECO:0000256" key="9">
    <source>
        <dbReference type="ARBA" id="ARBA00022801"/>
    </source>
</evidence>
<dbReference type="Pfam" id="PF01693">
    <property type="entry name" value="Cauli_VI"/>
    <property type="match status" value="1"/>
</dbReference>
<protein>
    <recommendedName>
        <fullName evidence="5">Ribonuclease H</fullName>
        <ecNumber evidence="4">3.1.26.4</ecNumber>
    </recommendedName>
</protein>
<keyword evidence="9" id="KW-0378">Hydrolase</keyword>
<evidence type="ECO:0000256" key="5">
    <source>
        <dbReference type="ARBA" id="ARBA00017721"/>
    </source>
</evidence>
<keyword evidence="8" id="KW-0255">Endonuclease</keyword>
<evidence type="ECO:0000313" key="13">
    <source>
        <dbReference type="Proteomes" id="UP000037510"/>
    </source>
</evidence>
<dbReference type="SUPFAM" id="SSF53098">
    <property type="entry name" value="Ribonuclease H-like"/>
    <property type="match status" value="1"/>
</dbReference>
<feature type="domain" description="RNase H type-1" evidence="11">
    <location>
        <begin position="86"/>
        <end position="232"/>
    </location>
</feature>
<dbReference type="FunFam" id="3.30.420.10:FF:000115">
    <property type="entry name" value="Ribonuclease H"/>
    <property type="match status" value="1"/>
</dbReference>
<evidence type="ECO:0000259" key="11">
    <source>
        <dbReference type="PROSITE" id="PS50879"/>
    </source>
</evidence>
<dbReference type="GO" id="GO:0043137">
    <property type="term" value="P:DNA replication, removal of RNA primer"/>
    <property type="evidence" value="ECO:0007669"/>
    <property type="project" value="TreeGrafter"/>
</dbReference>
<dbReference type="Proteomes" id="UP000037510">
    <property type="component" value="Unassembled WGS sequence"/>
</dbReference>
<dbReference type="InterPro" id="IPR012337">
    <property type="entry name" value="RNaseH-like_sf"/>
</dbReference>